<evidence type="ECO:0008006" key="5">
    <source>
        <dbReference type="Google" id="ProtNLM"/>
    </source>
</evidence>
<evidence type="ECO:0000313" key="3">
    <source>
        <dbReference type="EMBL" id="KFI56469.1"/>
    </source>
</evidence>
<dbReference type="AlphaFoldDB" id="A0A087ACG9"/>
<name>A0A087ACG9_9BIFI</name>
<gene>
    <name evidence="3" type="ORF">BCAL_0062</name>
</gene>
<dbReference type="RefSeq" id="WP_043259948.1">
    <property type="nucleotide sequence ID" value="NZ_JGYS01000001.1"/>
</dbReference>
<dbReference type="eggNOG" id="ENOG5033ZMP">
    <property type="taxonomic scope" value="Bacteria"/>
</dbReference>
<proteinExistence type="predicted"/>
<sequence length="270" mass="29375">MGRQSSQGIARIPRLLAATLAAAALLAGLAGCAGPTNGTQTASSASGDHGSSAQGQDSPQQGPVSTLRDADGNGRLASSLSAYIDEVLADPYVSDYERPFLEQAKKEGWVSTTIYEKVWSDYKTCMVDHGFPEPKIERFPNGMMDIMQHAVGTDEQEERWRDAYADCYLRFSHVQGLYGQQQGNPNLYANVDEAVVDCMRREGVVPPSYTVKDFNDGQTLLQTEGWTDAKDKLGYDFGDARVRGCKAAQAGRQAAPTTPWSTSGRSWRGY</sequence>
<dbReference type="STRING" id="1437609.BCAL_0062"/>
<protein>
    <recommendedName>
        <fullName evidence="5">Lipoprotein</fullName>
    </recommendedName>
</protein>
<feature type="compositionally biased region" description="Low complexity" evidence="1">
    <location>
        <begin position="42"/>
        <end position="58"/>
    </location>
</feature>
<evidence type="ECO:0000256" key="2">
    <source>
        <dbReference type="SAM" id="SignalP"/>
    </source>
</evidence>
<keyword evidence="2" id="KW-0732">Signal</keyword>
<dbReference type="EMBL" id="JGYS01000001">
    <property type="protein sequence ID" value="KFI56469.1"/>
    <property type="molecule type" value="Genomic_DNA"/>
</dbReference>
<feature type="chain" id="PRO_5039418781" description="Lipoprotein" evidence="2">
    <location>
        <begin position="34"/>
        <end position="270"/>
    </location>
</feature>
<feature type="region of interest" description="Disordered" evidence="1">
    <location>
        <begin position="248"/>
        <end position="270"/>
    </location>
</feature>
<comment type="caution">
    <text evidence="3">The sequence shown here is derived from an EMBL/GenBank/DDBJ whole genome shotgun (WGS) entry which is preliminary data.</text>
</comment>
<evidence type="ECO:0000313" key="4">
    <source>
        <dbReference type="Proteomes" id="UP000029072"/>
    </source>
</evidence>
<reference evidence="3 4" key="1">
    <citation type="submission" date="2014-03" db="EMBL/GenBank/DDBJ databases">
        <title>Genomics of Bifidobacteria.</title>
        <authorList>
            <person name="Ventura M."/>
            <person name="Milani C."/>
            <person name="Lugli G.A."/>
        </authorList>
    </citation>
    <scope>NUCLEOTIDE SEQUENCE [LARGE SCALE GENOMIC DNA]</scope>
    <source>
        <strain evidence="3 4">DSM 23973</strain>
    </source>
</reference>
<feature type="region of interest" description="Disordered" evidence="1">
    <location>
        <begin position="37"/>
        <end position="71"/>
    </location>
</feature>
<accession>A0A087ACG9</accession>
<dbReference type="PROSITE" id="PS51257">
    <property type="entry name" value="PROKAR_LIPOPROTEIN"/>
    <property type="match status" value="1"/>
</dbReference>
<feature type="compositionally biased region" description="Polar residues" evidence="1">
    <location>
        <begin position="255"/>
        <end position="270"/>
    </location>
</feature>
<feature type="signal peptide" evidence="2">
    <location>
        <begin position="1"/>
        <end position="33"/>
    </location>
</feature>
<dbReference type="Proteomes" id="UP000029072">
    <property type="component" value="Unassembled WGS sequence"/>
</dbReference>
<organism evidence="3 4">
    <name type="scientific">Bifidobacterium callitrichos DSM 23973</name>
    <dbReference type="NCBI Taxonomy" id="1437609"/>
    <lineage>
        <taxon>Bacteria</taxon>
        <taxon>Bacillati</taxon>
        <taxon>Actinomycetota</taxon>
        <taxon>Actinomycetes</taxon>
        <taxon>Bifidobacteriales</taxon>
        <taxon>Bifidobacteriaceae</taxon>
        <taxon>Bifidobacterium</taxon>
    </lineage>
</organism>
<dbReference type="OrthoDB" id="3230671at2"/>
<evidence type="ECO:0000256" key="1">
    <source>
        <dbReference type="SAM" id="MobiDB-lite"/>
    </source>
</evidence>